<reference evidence="1" key="1">
    <citation type="journal article" date="2021" name="Open Biol.">
        <title>Shared evolutionary footprints suggest mitochondrial oxidative damage underlies multiple complex I losses in fungi.</title>
        <authorList>
            <person name="Schikora-Tamarit M.A."/>
            <person name="Marcet-Houben M."/>
            <person name="Nosek J."/>
            <person name="Gabaldon T."/>
        </authorList>
    </citation>
    <scope>NUCLEOTIDE SEQUENCE</scope>
    <source>
        <strain evidence="1">NCAIM Y.01608</strain>
    </source>
</reference>
<organism evidence="1 2">
    <name type="scientific">Ogataea polymorpha</name>
    <dbReference type="NCBI Taxonomy" id="460523"/>
    <lineage>
        <taxon>Eukaryota</taxon>
        <taxon>Fungi</taxon>
        <taxon>Dikarya</taxon>
        <taxon>Ascomycota</taxon>
        <taxon>Saccharomycotina</taxon>
        <taxon>Pichiomycetes</taxon>
        <taxon>Pichiales</taxon>
        <taxon>Pichiaceae</taxon>
        <taxon>Ogataea</taxon>
    </lineage>
</organism>
<comment type="caution">
    <text evidence="1">The sequence shown here is derived from an EMBL/GenBank/DDBJ whole genome shotgun (WGS) entry which is preliminary data.</text>
</comment>
<dbReference type="Proteomes" id="UP000788993">
    <property type="component" value="Unassembled WGS sequence"/>
</dbReference>
<gene>
    <name evidence="1" type="ORF">OGATHE_001696</name>
</gene>
<reference evidence="1" key="2">
    <citation type="submission" date="2021-01" db="EMBL/GenBank/DDBJ databases">
        <authorList>
            <person name="Schikora-Tamarit M.A."/>
        </authorList>
    </citation>
    <scope>NUCLEOTIDE SEQUENCE</scope>
    <source>
        <strain evidence="1">NCAIM Y.01608</strain>
    </source>
</reference>
<protein>
    <submittedName>
        <fullName evidence="1">Uncharacterized protein</fullName>
    </submittedName>
</protein>
<dbReference type="AlphaFoldDB" id="A0A9P8PNL1"/>
<proteinExistence type="predicted"/>
<sequence length="200" mass="21325">MDTDSPLFILRIASDKILDTSKMTISLASSSATCAAWSTELVVMILSICDSLSFRMASPLKMPCVISAYTYLAPWSLSRLAARVIVLEVSARSSTTTQTLSWTSPTSIVVATYCWSSAGWPLGALAGELRPGNPGVAKLTLFKLDVDGLECTISSDCACAVSTFCRRSLWIRANGMHSVSARAAARFAPPESGDTITQSL</sequence>
<evidence type="ECO:0000313" key="2">
    <source>
        <dbReference type="Proteomes" id="UP000788993"/>
    </source>
</evidence>
<dbReference type="EMBL" id="JAEUBD010000382">
    <property type="protein sequence ID" value="KAH3675356.1"/>
    <property type="molecule type" value="Genomic_DNA"/>
</dbReference>
<keyword evidence="2" id="KW-1185">Reference proteome</keyword>
<name>A0A9P8PNL1_9ASCO</name>
<evidence type="ECO:0000313" key="1">
    <source>
        <dbReference type="EMBL" id="KAH3675356.1"/>
    </source>
</evidence>
<accession>A0A9P8PNL1</accession>